<keyword evidence="18 21" id="KW-0406">Ion transport</keyword>
<dbReference type="PROSITE" id="PS51007">
    <property type="entry name" value="CYTC"/>
    <property type="match status" value="2"/>
</dbReference>
<reference evidence="27" key="1">
    <citation type="submission" date="2018-03" db="EMBL/GenBank/DDBJ databases">
        <authorList>
            <person name="Sun L."/>
            <person name="Liu H."/>
            <person name="Chen W."/>
            <person name="Huang K."/>
            <person name="Liu W."/>
            <person name="Gao X."/>
        </authorList>
    </citation>
    <scope>NUCLEOTIDE SEQUENCE [LARGE SCALE GENOMIC DNA]</scope>
    <source>
        <strain evidence="27">SH9</strain>
    </source>
</reference>
<feature type="binding site" description="covalent" evidence="23">
    <location>
        <position position="221"/>
    </location>
    <ligand>
        <name>heme c</name>
        <dbReference type="ChEBI" id="CHEBI:61717"/>
        <label>2</label>
    </ligand>
</feature>
<feature type="binding site" description="covalent" evidence="23">
    <location>
        <position position="128"/>
    </location>
    <ligand>
        <name>heme c</name>
        <dbReference type="ChEBI" id="CHEBI:61717"/>
        <label>1</label>
    </ligand>
</feature>
<feature type="domain" description="Cytochrome c" evidence="25">
    <location>
        <begin position="208"/>
        <end position="289"/>
    </location>
</feature>
<feature type="binding site" description="axial binding residue" evidence="22">
    <location>
        <position position="266"/>
    </location>
    <ligand>
        <name>heme c</name>
        <dbReference type="ChEBI" id="CHEBI:61717"/>
        <label>1</label>
    </ligand>
    <ligandPart>
        <name>Fe</name>
        <dbReference type="ChEBI" id="CHEBI:18248"/>
    </ligandPart>
</feature>
<dbReference type="AlphaFoldDB" id="A0A2T1HZ15"/>
<dbReference type="GO" id="GO:0016491">
    <property type="term" value="F:oxidoreductase activity"/>
    <property type="evidence" value="ECO:0007669"/>
    <property type="project" value="UniProtKB-KW"/>
</dbReference>
<dbReference type="NCBIfam" id="TIGR00782">
    <property type="entry name" value="ccoP"/>
    <property type="match status" value="1"/>
</dbReference>
<comment type="similarity">
    <text evidence="3 21">Belongs to the CcoP / FixP family.</text>
</comment>
<dbReference type="SUPFAM" id="SSF46626">
    <property type="entry name" value="Cytochrome c"/>
    <property type="match status" value="2"/>
</dbReference>
<keyword evidence="12" id="KW-0677">Repeat</keyword>
<evidence type="ECO:0000256" key="5">
    <source>
        <dbReference type="ARBA" id="ARBA00022448"/>
    </source>
</evidence>
<evidence type="ECO:0000256" key="17">
    <source>
        <dbReference type="ARBA" id="ARBA00023004"/>
    </source>
</evidence>
<keyword evidence="7 21" id="KW-0997">Cell inner membrane</keyword>
<keyword evidence="17 21" id="KW-0408">Iron</keyword>
<dbReference type="GO" id="GO:0005506">
    <property type="term" value="F:iron ion binding"/>
    <property type="evidence" value="ECO:0007669"/>
    <property type="project" value="InterPro"/>
</dbReference>
<evidence type="ECO:0000256" key="12">
    <source>
        <dbReference type="ARBA" id="ARBA00022737"/>
    </source>
</evidence>
<evidence type="ECO:0000256" key="22">
    <source>
        <dbReference type="PIRSR" id="PIRSR000006-1"/>
    </source>
</evidence>
<keyword evidence="11 21" id="KW-0479">Metal-binding</keyword>
<evidence type="ECO:0000256" key="9">
    <source>
        <dbReference type="ARBA" id="ARBA00022660"/>
    </source>
</evidence>
<dbReference type="EMBL" id="PVZS01000001">
    <property type="protein sequence ID" value="PSC06865.1"/>
    <property type="molecule type" value="Genomic_DNA"/>
</dbReference>
<sequence>MASENTKMDAVTGVSTTGHDWDGIQELNTPLPRWWLWLFYACIVWAIGYWIAYPAWPLASTYTKGLLGYQTRAAVEKDLADLQALPQRREAFAAIAAKPLADIEKDPALLTSARAIGKAAFGNNCAPCHGQGAQGAKNYPNLNDDQWLWGGSLDAIKQTITHGIRNEDAESRTGNMPAFVKDGILKKEDAPNLAAFVRTLAGNKPERGDVAKGKQLFAENCAACHGEAGKGNPEVGAPNLTANIWLYGGDQATIEETITNGRGGVMPTWAARLDDPTIKALAVYVHSLGGGQ</sequence>
<keyword evidence="9 21" id="KW-0679">Respiratory chain</keyword>
<evidence type="ECO:0000256" key="4">
    <source>
        <dbReference type="ARBA" id="ARBA00011203"/>
    </source>
</evidence>
<dbReference type="InterPro" id="IPR008168">
    <property type="entry name" value="Cyt_C_IC"/>
</dbReference>
<evidence type="ECO:0000256" key="18">
    <source>
        <dbReference type="ARBA" id="ARBA00023065"/>
    </source>
</evidence>
<keyword evidence="27" id="KW-1185">Reference proteome</keyword>
<keyword evidence="14 21" id="KW-0249">Electron transport</keyword>
<evidence type="ECO:0000256" key="14">
    <source>
        <dbReference type="ARBA" id="ARBA00022982"/>
    </source>
</evidence>
<keyword evidence="16 21" id="KW-0560">Oxidoreductase</keyword>
<keyword evidence="13 21" id="KW-0375">Hydrogen ion transport</keyword>
<evidence type="ECO:0000256" key="8">
    <source>
        <dbReference type="ARBA" id="ARBA00022617"/>
    </source>
</evidence>
<comment type="pathway">
    <text evidence="2 21">Energy metabolism; oxidative phosphorylation.</text>
</comment>
<dbReference type="PANTHER" id="PTHR33751">
    <property type="entry name" value="CBB3-TYPE CYTOCHROME C OXIDASE SUBUNIT FIXP"/>
    <property type="match status" value="1"/>
</dbReference>
<gene>
    <name evidence="26" type="primary">ccoP</name>
    <name evidence="26" type="ORF">SLNSH_00305</name>
</gene>
<dbReference type="InterPro" id="IPR050597">
    <property type="entry name" value="Cytochrome_c_Oxidase_Subunit"/>
</dbReference>
<comment type="caution">
    <text evidence="26">The sequence shown here is derived from an EMBL/GenBank/DDBJ whole genome shotgun (WGS) entry which is preliminary data.</text>
</comment>
<evidence type="ECO:0000256" key="16">
    <source>
        <dbReference type="ARBA" id="ARBA00023002"/>
    </source>
</evidence>
<evidence type="ECO:0000313" key="27">
    <source>
        <dbReference type="Proteomes" id="UP000239772"/>
    </source>
</evidence>
<proteinExistence type="inferred from homology"/>
<dbReference type="OrthoDB" id="9811281at2"/>
<evidence type="ECO:0000256" key="6">
    <source>
        <dbReference type="ARBA" id="ARBA00022475"/>
    </source>
</evidence>
<evidence type="ECO:0000256" key="24">
    <source>
        <dbReference type="SAM" id="Phobius"/>
    </source>
</evidence>
<accession>A0A2T1HZ15</accession>
<name>A0A2T1HZ15_9HYPH</name>
<dbReference type="InterPro" id="IPR004678">
    <property type="entry name" value="Cyt_c_oxidase_cbb3_su3"/>
</dbReference>
<evidence type="ECO:0000256" key="1">
    <source>
        <dbReference type="ARBA" id="ARBA00004533"/>
    </source>
</evidence>
<dbReference type="GO" id="GO:0005886">
    <property type="term" value="C:plasma membrane"/>
    <property type="evidence" value="ECO:0007669"/>
    <property type="project" value="UniProtKB-SubCell"/>
</dbReference>
<protein>
    <recommendedName>
        <fullName evidence="21">Cbb3-type cytochrome c oxidase subunit</fullName>
    </recommendedName>
</protein>
<evidence type="ECO:0000256" key="10">
    <source>
        <dbReference type="ARBA" id="ARBA00022692"/>
    </source>
</evidence>
<dbReference type="Pfam" id="PF14715">
    <property type="entry name" value="FixP_N"/>
    <property type="match status" value="1"/>
</dbReference>
<keyword evidence="5 21" id="KW-0813">Transport</keyword>
<dbReference type="PIRSF" id="PIRSF000006">
    <property type="entry name" value="Cbb3-Cox_fixP"/>
    <property type="match status" value="1"/>
</dbReference>
<comment type="subcellular location">
    <subcellularLocation>
        <location evidence="1 21">Cell inner membrane</location>
    </subcellularLocation>
</comment>
<feature type="binding site" description="axial binding residue" evidence="22">
    <location>
        <position position="176"/>
    </location>
    <ligand>
        <name>heme c</name>
        <dbReference type="ChEBI" id="CHEBI:61717"/>
        <label>2</label>
    </ligand>
    <ligandPart>
        <name>Fe</name>
        <dbReference type="ChEBI" id="CHEBI:18248"/>
    </ligandPart>
</feature>
<evidence type="ECO:0000256" key="2">
    <source>
        <dbReference type="ARBA" id="ARBA00004673"/>
    </source>
</evidence>
<organism evidence="26 27">
    <name type="scientific">Alsobacter soli</name>
    <dbReference type="NCBI Taxonomy" id="2109933"/>
    <lineage>
        <taxon>Bacteria</taxon>
        <taxon>Pseudomonadati</taxon>
        <taxon>Pseudomonadota</taxon>
        <taxon>Alphaproteobacteria</taxon>
        <taxon>Hyphomicrobiales</taxon>
        <taxon>Alsobacteraceae</taxon>
        <taxon>Alsobacter</taxon>
    </lineage>
</organism>
<feature type="binding site" description="covalent" evidence="23">
    <location>
        <position position="224"/>
    </location>
    <ligand>
        <name>heme c</name>
        <dbReference type="ChEBI" id="CHEBI:61717"/>
        <label>2</label>
    </ligand>
</feature>
<dbReference type="Gene3D" id="6.10.280.130">
    <property type="match status" value="1"/>
</dbReference>
<comment type="cofactor">
    <cofactor evidence="21 23">
        <name>heme c</name>
        <dbReference type="ChEBI" id="CHEBI:61717"/>
    </cofactor>
    <text evidence="21 23">Binds 2 heme C groups per subunit.</text>
</comment>
<evidence type="ECO:0000256" key="20">
    <source>
        <dbReference type="ARBA" id="ARBA00025525"/>
    </source>
</evidence>
<dbReference type="Gene3D" id="1.10.760.10">
    <property type="entry name" value="Cytochrome c-like domain"/>
    <property type="match status" value="2"/>
</dbReference>
<dbReference type="GO" id="GO:0020037">
    <property type="term" value="F:heme binding"/>
    <property type="evidence" value="ECO:0007669"/>
    <property type="project" value="InterPro"/>
</dbReference>
<dbReference type="Pfam" id="PF13442">
    <property type="entry name" value="Cytochrome_CBB3"/>
    <property type="match status" value="1"/>
</dbReference>
<dbReference type="Pfam" id="PF00034">
    <property type="entry name" value="Cytochrom_C"/>
    <property type="match status" value="1"/>
</dbReference>
<dbReference type="InterPro" id="IPR009056">
    <property type="entry name" value="Cyt_c-like_dom"/>
</dbReference>
<feature type="binding site" description="covalent" evidence="23">
    <location>
        <position position="125"/>
    </location>
    <ligand>
        <name>heme c</name>
        <dbReference type="ChEBI" id="CHEBI:61717"/>
        <label>1</label>
    </ligand>
</feature>
<keyword evidence="8 21" id="KW-0349">Heme</keyword>
<dbReference type="InterPro" id="IPR036909">
    <property type="entry name" value="Cyt_c-like_dom_sf"/>
</dbReference>
<dbReference type="InterPro" id="IPR038414">
    <property type="entry name" value="CcoP_N_sf"/>
</dbReference>
<comment type="function">
    <text evidence="20">C-type cytochrome. Part of the cbb3-type cytochrome c oxidase complex. FixP subunit is required for transferring electrons from donor cytochrome c via its heme groups to FixO subunit. From there, electrons are shuttled to the catalytic binuclear center of FixN subunit where oxygen reduction takes place. The complex also functions as a proton pump.</text>
</comment>
<evidence type="ECO:0000256" key="23">
    <source>
        <dbReference type="PIRSR" id="PIRSR000006-2"/>
    </source>
</evidence>
<keyword evidence="6 21" id="KW-1003">Cell membrane</keyword>
<dbReference type="UniPathway" id="UPA00705"/>
<dbReference type="PRINTS" id="PR00605">
    <property type="entry name" value="CYTCHROMECIC"/>
</dbReference>
<keyword evidence="19 21" id="KW-0472">Membrane</keyword>
<evidence type="ECO:0000256" key="7">
    <source>
        <dbReference type="ARBA" id="ARBA00022519"/>
    </source>
</evidence>
<evidence type="ECO:0000256" key="11">
    <source>
        <dbReference type="ARBA" id="ARBA00022723"/>
    </source>
</evidence>
<dbReference type="GO" id="GO:1902600">
    <property type="term" value="P:proton transmembrane transport"/>
    <property type="evidence" value="ECO:0007669"/>
    <property type="project" value="UniProtKB-KW"/>
</dbReference>
<comment type="subunit">
    <text evidence="4">Component of the cbb3-type cytochrome c oxidase at least composed of FixN, FixO, FixQ and FixP.</text>
</comment>
<dbReference type="GO" id="GO:0006119">
    <property type="term" value="P:oxidative phosphorylation"/>
    <property type="evidence" value="ECO:0007669"/>
    <property type="project" value="UniProtKB-UniPathway"/>
</dbReference>
<dbReference type="RefSeq" id="WP_106334650.1">
    <property type="nucleotide sequence ID" value="NZ_PVZS01000001.1"/>
</dbReference>
<evidence type="ECO:0000313" key="26">
    <source>
        <dbReference type="EMBL" id="PSC06865.1"/>
    </source>
</evidence>
<evidence type="ECO:0000256" key="15">
    <source>
        <dbReference type="ARBA" id="ARBA00022989"/>
    </source>
</evidence>
<dbReference type="PANTHER" id="PTHR33751:SF1">
    <property type="entry name" value="CBB3-TYPE CYTOCHROME C OXIDASE SUBUNIT FIXP"/>
    <property type="match status" value="1"/>
</dbReference>
<feature type="transmembrane region" description="Helical" evidence="24">
    <location>
        <begin position="34"/>
        <end position="56"/>
    </location>
</feature>
<dbReference type="GO" id="GO:0009055">
    <property type="term" value="F:electron transfer activity"/>
    <property type="evidence" value="ECO:0007669"/>
    <property type="project" value="InterPro"/>
</dbReference>
<feature type="binding site" description="axial binding residue" evidence="22">
    <location>
        <position position="225"/>
    </location>
    <ligand>
        <name>heme c</name>
        <dbReference type="ChEBI" id="CHEBI:61717"/>
        <label>2</label>
    </ligand>
    <ligandPart>
        <name>Fe</name>
        <dbReference type="ChEBI" id="CHEBI:18248"/>
    </ligandPart>
</feature>
<evidence type="ECO:0000259" key="25">
    <source>
        <dbReference type="PROSITE" id="PS51007"/>
    </source>
</evidence>
<dbReference type="Proteomes" id="UP000239772">
    <property type="component" value="Unassembled WGS sequence"/>
</dbReference>
<evidence type="ECO:0000256" key="19">
    <source>
        <dbReference type="ARBA" id="ARBA00023136"/>
    </source>
</evidence>
<evidence type="ECO:0000256" key="21">
    <source>
        <dbReference type="PIRNR" id="PIRNR000006"/>
    </source>
</evidence>
<feature type="domain" description="Cytochrome c" evidence="25">
    <location>
        <begin position="112"/>
        <end position="201"/>
    </location>
</feature>
<feature type="binding site" description="axial binding residue" evidence="22">
    <location>
        <position position="129"/>
    </location>
    <ligand>
        <name>heme c</name>
        <dbReference type="ChEBI" id="CHEBI:61717"/>
        <label>1</label>
    </ligand>
    <ligandPart>
        <name>Fe</name>
        <dbReference type="ChEBI" id="CHEBI:18248"/>
    </ligandPart>
</feature>
<dbReference type="InterPro" id="IPR032858">
    <property type="entry name" value="CcoP_N"/>
</dbReference>
<keyword evidence="15 24" id="KW-1133">Transmembrane helix</keyword>
<evidence type="ECO:0000256" key="3">
    <source>
        <dbReference type="ARBA" id="ARBA00006113"/>
    </source>
</evidence>
<evidence type="ECO:0000256" key="13">
    <source>
        <dbReference type="ARBA" id="ARBA00022781"/>
    </source>
</evidence>
<keyword evidence="10 24" id="KW-0812">Transmembrane</keyword>